<evidence type="ECO:0000256" key="17">
    <source>
        <dbReference type="ARBA" id="ARBA00034103"/>
    </source>
</evidence>
<dbReference type="CDD" id="cd07459">
    <property type="entry name" value="CRD_TK_ROR_like"/>
    <property type="match status" value="1"/>
</dbReference>
<dbReference type="Gene3D" id="1.10.2000.10">
    <property type="entry name" value="Frizzled cysteine-rich domain"/>
    <property type="match status" value="1"/>
</dbReference>
<name>A0A7T8GKI0_CALRO</name>
<protein>
    <recommendedName>
        <fullName evidence="24">Tyrosine-protein kinase receptor</fullName>
        <ecNumber evidence="24">2.7.10.1</ecNumber>
    </recommendedName>
</protein>
<evidence type="ECO:0000256" key="13">
    <source>
        <dbReference type="ARBA" id="ARBA00023157"/>
    </source>
</evidence>
<dbReference type="InterPro" id="IPR036790">
    <property type="entry name" value="Frizzled_dom_sf"/>
</dbReference>
<feature type="region of interest" description="Disordered" evidence="25">
    <location>
        <begin position="199"/>
        <end position="219"/>
    </location>
</feature>
<evidence type="ECO:0000256" key="11">
    <source>
        <dbReference type="ARBA" id="ARBA00023136"/>
    </source>
</evidence>
<dbReference type="SUPFAM" id="SSF56112">
    <property type="entry name" value="Protein kinase-like (PK-like)"/>
    <property type="match status" value="1"/>
</dbReference>
<dbReference type="GO" id="GO:0046872">
    <property type="term" value="F:metal ion binding"/>
    <property type="evidence" value="ECO:0007669"/>
    <property type="project" value="UniProtKB-KW"/>
</dbReference>
<evidence type="ECO:0000256" key="19">
    <source>
        <dbReference type="PIRSR" id="PIRSR000615-1"/>
    </source>
</evidence>
<reference evidence="32" key="1">
    <citation type="submission" date="2021-01" db="EMBL/GenBank/DDBJ databases">
        <title>Caligus Genome Assembly.</title>
        <authorList>
            <person name="Gallardo-Escarate C."/>
        </authorList>
    </citation>
    <scope>NUCLEOTIDE SEQUENCE [LARGE SCALE GENOMIC DNA]</scope>
</reference>
<evidence type="ECO:0000256" key="8">
    <source>
        <dbReference type="ARBA" id="ARBA00022840"/>
    </source>
</evidence>
<evidence type="ECO:0000259" key="30">
    <source>
        <dbReference type="PROSITE" id="PS50835"/>
    </source>
</evidence>
<keyword evidence="15" id="KW-0325">Glycoprotein</keyword>
<feature type="binding site" evidence="20">
    <location>
        <position position="656"/>
    </location>
    <ligand>
        <name>ATP</name>
        <dbReference type="ChEBI" id="CHEBI:30616"/>
    </ligand>
</feature>
<dbReference type="InterPro" id="IPR020067">
    <property type="entry name" value="Frizzled_dom"/>
</dbReference>
<evidence type="ECO:0000256" key="20">
    <source>
        <dbReference type="PIRSR" id="PIRSR000615-2"/>
    </source>
</evidence>
<dbReference type="SUPFAM" id="SSF48726">
    <property type="entry name" value="Immunoglobulin"/>
    <property type="match status" value="1"/>
</dbReference>
<dbReference type="InterPro" id="IPR038178">
    <property type="entry name" value="Kringle_sf"/>
</dbReference>
<dbReference type="InterPro" id="IPR050122">
    <property type="entry name" value="RTK"/>
</dbReference>
<evidence type="ECO:0000259" key="28">
    <source>
        <dbReference type="PROSITE" id="PS50038"/>
    </source>
</evidence>
<evidence type="ECO:0000256" key="16">
    <source>
        <dbReference type="ARBA" id="ARBA00023319"/>
    </source>
</evidence>
<dbReference type="PRINTS" id="PR00109">
    <property type="entry name" value="TYRKINASE"/>
</dbReference>
<dbReference type="InterPro" id="IPR017441">
    <property type="entry name" value="Protein_kinase_ATP_BS"/>
</dbReference>
<evidence type="ECO:0000256" key="7">
    <source>
        <dbReference type="ARBA" id="ARBA00022777"/>
    </source>
</evidence>
<evidence type="ECO:0000256" key="24">
    <source>
        <dbReference type="RuleBase" id="RU000312"/>
    </source>
</evidence>
<evidence type="ECO:0000256" key="2">
    <source>
        <dbReference type="ARBA" id="ARBA00022553"/>
    </source>
</evidence>
<keyword evidence="21" id="KW-0460">Magnesium</keyword>
<dbReference type="GO" id="GO:0007169">
    <property type="term" value="P:cell surface receptor protein tyrosine kinase signaling pathway"/>
    <property type="evidence" value="ECO:0007669"/>
    <property type="project" value="InterPro"/>
</dbReference>
<dbReference type="SMART" id="SM00219">
    <property type="entry name" value="TyrKc"/>
    <property type="match status" value="1"/>
</dbReference>
<evidence type="ECO:0000256" key="10">
    <source>
        <dbReference type="ARBA" id="ARBA00023018"/>
    </source>
</evidence>
<dbReference type="InterPro" id="IPR013806">
    <property type="entry name" value="Kringle-like"/>
</dbReference>
<evidence type="ECO:0000256" key="4">
    <source>
        <dbReference type="ARBA" id="ARBA00022679"/>
    </source>
</evidence>
<dbReference type="GO" id="GO:0004714">
    <property type="term" value="F:transmembrane receptor protein tyrosine kinase activity"/>
    <property type="evidence" value="ECO:0007669"/>
    <property type="project" value="UniProtKB-EC"/>
</dbReference>
<keyword evidence="2 24" id="KW-0597">Phosphoprotein</keyword>
<evidence type="ECO:0000256" key="9">
    <source>
        <dbReference type="ARBA" id="ARBA00022989"/>
    </source>
</evidence>
<dbReference type="PANTHER" id="PTHR24416:SF611">
    <property type="entry name" value="TYROSINE-PROTEIN KINASE TRANSMEMBRANE RECEPTOR ROR"/>
    <property type="match status" value="1"/>
</dbReference>
<comment type="similarity">
    <text evidence="24">Belongs to the protein kinase superfamily. Tyr protein kinase family. Insulin receptor subfamily.</text>
</comment>
<dbReference type="Pfam" id="PF07679">
    <property type="entry name" value="I-set"/>
    <property type="match status" value="1"/>
</dbReference>
<keyword evidence="12" id="KW-0829">Tyrosine-protein kinase</keyword>
<keyword evidence="8 20" id="KW-0067">ATP-binding</keyword>
<keyword evidence="10" id="KW-0770">Synapse</keyword>
<dbReference type="SMART" id="SM00130">
    <property type="entry name" value="KR"/>
    <property type="match status" value="1"/>
</dbReference>
<comment type="caution">
    <text evidence="22">Lacks conserved residue(s) required for the propagation of feature annotation.</text>
</comment>
<evidence type="ECO:0000256" key="23">
    <source>
        <dbReference type="PROSITE-ProRule" id="PRU10141"/>
    </source>
</evidence>
<evidence type="ECO:0000256" key="22">
    <source>
        <dbReference type="PROSITE-ProRule" id="PRU00121"/>
    </source>
</evidence>
<dbReference type="FunFam" id="1.10.510.10:FF:000554">
    <property type="entry name" value="Predicted protein"/>
    <property type="match status" value="1"/>
</dbReference>
<keyword evidence="7" id="KW-0418">Kinase</keyword>
<dbReference type="PROSITE" id="PS00109">
    <property type="entry name" value="PROTEIN_KINASE_TYR"/>
    <property type="match status" value="1"/>
</dbReference>
<keyword evidence="6 20" id="KW-0547">Nucleotide-binding</keyword>
<evidence type="ECO:0000256" key="1">
    <source>
        <dbReference type="ARBA" id="ARBA00004479"/>
    </source>
</evidence>
<feature type="binding site" evidence="21">
    <location>
        <position position="657"/>
    </location>
    <ligand>
        <name>Mg(2+)</name>
        <dbReference type="ChEBI" id="CHEBI:18420"/>
    </ligand>
</feature>
<dbReference type="PROSITE" id="PS00107">
    <property type="entry name" value="PROTEIN_KINASE_ATP"/>
    <property type="match status" value="1"/>
</dbReference>
<feature type="domain" description="FZ" evidence="28">
    <location>
        <begin position="268"/>
        <end position="360"/>
    </location>
</feature>
<keyword evidence="14 24" id="KW-0675">Receptor</keyword>
<keyword evidence="11" id="KW-0472">Membrane</keyword>
<dbReference type="PROSITE" id="PS00239">
    <property type="entry name" value="RECEPTOR_TYR_KIN_II"/>
    <property type="match status" value="1"/>
</dbReference>
<dbReference type="InterPro" id="IPR020635">
    <property type="entry name" value="Tyr_kinase_cat_dom"/>
</dbReference>
<dbReference type="PROSITE" id="PS50070">
    <property type="entry name" value="KRINGLE_2"/>
    <property type="match status" value="1"/>
</dbReference>
<dbReference type="InterPro" id="IPR013098">
    <property type="entry name" value="Ig_I-set"/>
</dbReference>
<dbReference type="GO" id="GO:0017147">
    <property type="term" value="F:Wnt-protein binding"/>
    <property type="evidence" value="ECO:0007669"/>
    <property type="project" value="TreeGrafter"/>
</dbReference>
<keyword evidence="3 22" id="KW-0420">Kringle</keyword>
<dbReference type="InterPro" id="IPR002011">
    <property type="entry name" value="Tyr_kinase_rcpt_2_CS"/>
</dbReference>
<dbReference type="Gene3D" id="3.30.200.20">
    <property type="entry name" value="Phosphorylase Kinase, domain 1"/>
    <property type="match status" value="1"/>
</dbReference>
<dbReference type="PANTHER" id="PTHR24416">
    <property type="entry name" value="TYROSINE-PROTEIN KINASE RECEPTOR"/>
    <property type="match status" value="1"/>
</dbReference>
<evidence type="ECO:0000313" key="31">
    <source>
        <dbReference type="EMBL" id="QQP31369.1"/>
    </source>
</evidence>
<sequence length="771" mass="85620">MDNQGPLLVTLLPLFLAILSSGELLDKSENAIHFDSSSTDNPQPNDDLTTPLSAPSDRKQSTLRFIKPLHNITKEAGDFLRLRCEVSGDPPATSIKWNKNGVPLIEEKNRMKVKSNLKAEPQVSILRVKALETLDKAFYDCVAENGVDTITSTAVLIVEMGKVNLDKSSMMDKSSASSSEFGLLPESYSDPDFPNLHNEGSSNIEFEGNQKPSFGSSKDQGGSSIPFIWTISPISSQTNLLAHVNPIWAPFVHNTLAMNYVEKKLQAAFLAISSSPDLSDSCSEWAIPAICLATFPLCDRHTEKPRKMCREECEILENSLCRKELSIARQHALLGRQMVLPVCSELPPIGSPQSANCIRLHIHQPINSFDRTAATILNEIRYSCLPWNRQSKVPLHDHIELSGGHNYCRNPSGYDQMEEPWCFAGTDNIRETCGLPKCNDLTFAVSLLGLLLGICCMRRKAMPSKPGMERPNLGTAVGGLPNMELNSLLPPKGSNAQFLQQQVQQPIEQPPPPPRIRAREFPSSSIRFMQELGEGAFGKVYKGELLGSYGNPASGACVAIKTLKPGATSKTRSDFQREADLMTDLRHPNICMIFEHMAHGDLHEFLITHSPNLDASEPSEGNVLSPMDMSFIAIQIAGGMEYLAGHHYVHRDLAARNCLVGENLTVKICDFGLSRDIYSADYYRVQSKSLLPVRWMPPESILYGKFTTESDVWSFGVVLWEIYSFGLQPYYGYSNSEVIEMIRSRQLLPCPEDCPSRTYAFMVECWHEVSA</sequence>
<dbReference type="Gene3D" id="2.40.20.10">
    <property type="entry name" value="Plasminogen Kringle 4"/>
    <property type="match status" value="1"/>
</dbReference>
<evidence type="ECO:0000256" key="15">
    <source>
        <dbReference type="ARBA" id="ARBA00023180"/>
    </source>
</evidence>
<dbReference type="InterPro" id="IPR036179">
    <property type="entry name" value="Ig-like_dom_sf"/>
</dbReference>
<feature type="binding site" evidence="21">
    <location>
        <position position="670"/>
    </location>
    <ligand>
        <name>Mg(2+)</name>
        <dbReference type="ChEBI" id="CHEBI:18420"/>
    </ligand>
</feature>
<evidence type="ECO:0000256" key="6">
    <source>
        <dbReference type="ARBA" id="ARBA00022741"/>
    </source>
</evidence>
<evidence type="ECO:0000256" key="12">
    <source>
        <dbReference type="ARBA" id="ARBA00023137"/>
    </source>
</evidence>
<dbReference type="Pfam" id="PF07714">
    <property type="entry name" value="PK_Tyr_Ser-Thr"/>
    <property type="match status" value="1"/>
</dbReference>
<evidence type="ECO:0000259" key="29">
    <source>
        <dbReference type="PROSITE" id="PS50070"/>
    </source>
</evidence>
<dbReference type="AlphaFoldDB" id="A0A7T8GKI0"/>
<dbReference type="GO" id="GO:0045202">
    <property type="term" value="C:synapse"/>
    <property type="evidence" value="ECO:0007669"/>
    <property type="project" value="UniProtKB-SubCell"/>
</dbReference>
<keyword evidence="5 24" id="KW-0812">Transmembrane</keyword>
<dbReference type="InterPro" id="IPR000719">
    <property type="entry name" value="Prot_kinase_dom"/>
</dbReference>
<keyword evidence="13" id="KW-1015">Disulfide bond</keyword>
<feature type="chain" id="PRO_5031455768" description="Tyrosine-protein kinase receptor" evidence="26">
    <location>
        <begin position="23"/>
        <end position="771"/>
    </location>
</feature>
<accession>A0A7T8GKI0</accession>
<evidence type="ECO:0000256" key="14">
    <source>
        <dbReference type="ARBA" id="ARBA00023170"/>
    </source>
</evidence>
<dbReference type="GO" id="GO:0005524">
    <property type="term" value="F:ATP binding"/>
    <property type="evidence" value="ECO:0007669"/>
    <property type="project" value="UniProtKB-UniRule"/>
</dbReference>
<evidence type="ECO:0000313" key="32">
    <source>
        <dbReference type="Proteomes" id="UP000595437"/>
    </source>
</evidence>
<dbReference type="InterPro" id="IPR001245">
    <property type="entry name" value="Ser-Thr/Tyr_kinase_cat_dom"/>
</dbReference>
<proteinExistence type="inferred from homology"/>
<dbReference type="InterPro" id="IPR008266">
    <property type="entry name" value="Tyr_kinase_AS"/>
</dbReference>
<dbReference type="Gene3D" id="1.10.510.10">
    <property type="entry name" value="Transferase(Phosphotransferase) domain 1"/>
    <property type="match status" value="1"/>
</dbReference>
<dbReference type="Proteomes" id="UP000595437">
    <property type="component" value="Chromosome 21"/>
</dbReference>
<feature type="active site" description="Proton acceptor" evidence="19">
    <location>
        <position position="652"/>
    </location>
</feature>
<comment type="catalytic activity">
    <reaction evidence="18 24">
        <text>L-tyrosyl-[protein] + ATP = O-phospho-L-tyrosyl-[protein] + ADP + H(+)</text>
        <dbReference type="Rhea" id="RHEA:10596"/>
        <dbReference type="Rhea" id="RHEA-COMP:10136"/>
        <dbReference type="Rhea" id="RHEA-COMP:20101"/>
        <dbReference type="ChEBI" id="CHEBI:15378"/>
        <dbReference type="ChEBI" id="CHEBI:30616"/>
        <dbReference type="ChEBI" id="CHEBI:46858"/>
        <dbReference type="ChEBI" id="CHEBI:61978"/>
        <dbReference type="ChEBI" id="CHEBI:456216"/>
        <dbReference type="EC" id="2.7.10.1"/>
    </reaction>
</comment>
<feature type="domain" description="Protein kinase" evidence="27">
    <location>
        <begin position="526"/>
        <end position="771"/>
    </location>
</feature>
<dbReference type="OrthoDB" id="10005095at2759"/>
<dbReference type="PIRSF" id="PIRSF000615">
    <property type="entry name" value="TyrPK_CSF1-R"/>
    <property type="match status" value="1"/>
</dbReference>
<keyword evidence="21" id="KW-0479">Metal-binding</keyword>
<keyword evidence="26" id="KW-0732">Signal</keyword>
<keyword evidence="16" id="KW-0393">Immunoglobulin domain</keyword>
<organism evidence="31 32">
    <name type="scientific">Caligus rogercresseyi</name>
    <name type="common">Sea louse</name>
    <dbReference type="NCBI Taxonomy" id="217165"/>
    <lineage>
        <taxon>Eukaryota</taxon>
        <taxon>Metazoa</taxon>
        <taxon>Ecdysozoa</taxon>
        <taxon>Arthropoda</taxon>
        <taxon>Crustacea</taxon>
        <taxon>Multicrustacea</taxon>
        <taxon>Hexanauplia</taxon>
        <taxon>Copepoda</taxon>
        <taxon>Siphonostomatoida</taxon>
        <taxon>Caligidae</taxon>
        <taxon>Caligus</taxon>
    </lineage>
</organism>
<dbReference type="PROSITE" id="PS50011">
    <property type="entry name" value="PROTEIN_KINASE_DOM"/>
    <property type="match status" value="1"/>
</dbReference>
<feature type="domain" description="Ig-like" evidence="30">
    <location>
        <begin position="55"/>
        <end position="157"/>
    </location>
</feature>
<evidence type="ECO:0000256" key="5">
    <source>
        <dbReference type="ARBA" id="ARBA00022692"/>
    </source>
</evidence>
<evidence type="ECO:0000256" key="3">
    <source>
        <dbReference type="ARBA" id="ARBA00022572"/>
    </source>
</evidence>
<dbReference type="GO" id="GO:0005886">
    <property type="term" value="C:plasma membrane"/>
    <property type="evidence" value="ECO:0007669"/>
    <property type="project" value="TreeGrafter"/>
</dbReference>
<dbReference type="InterPro" id="IPR011009">
    <property type="entry name" value="Kinase-like_dom_sf"/>
</dbReference>
<comment type="subcellular location">
    <subcellularLocation>
        <location evidence="1">Membrane</location>
        <topology evidence="1">Single-pass type I membrane protein</topology>
    </subcellularLocation>
    <subcellularLocation>
        <location evidence="17">Synapse</location>
    </subcellularLocation>
</comment>
<dbReference type="EMBL" id="CP045910">
    <property type="protein sequence ID" value="QQP31369.1"/>
    <property type="molecule type" value="Genomic_DNA"/>
</dbReference>
<dbReference type="InterPro" id="IPR007110">
    <property type="entry name" value="Ig-like_dom"/>
</dbReference>
<dbReference type="SMART" id="SM00409">
    <property type="entry name" value="IG"/>
    <property type="match status" value="1"/>
</dbReference>
<evidence type="ECO:0000256" key="21">
    <source>
        <dbReference type="PIRSR" id="PIRSR000615-3"/>
    </source>
</evidence>
<feature type="compositionally biased region" description="Polar residues" evidence="25">
    <location>
        <begin position="35"/>
        <end position="53"/>
    </location>
</feature>
<evidence type="ECO:0000259" key="27">
    <source>
        <dbReference type="PROSITE" id="PS50011"/>
    </source>
</evidence>
<dbReference type="SUPFAM" id="SSF57440">
    <property type="entry name" value="Kringle-like"/>
    <property type="match status" value="1"/>
</dbReference>
<evidence type="ECO:0000256" key="18">
    <source>
        <dbReference type="ARBA" id="ARBA00051243"/>
    </source>
</evidence>
<feature type="signal peptide" evidence="26">
    <location>
        <begin position="1"/>
        <end position="22"/>
    </location>
</feature>
<dbReference type="InterPro" id="IPR003599">
    <property type="entry name" value="Ig_sub"/>
</dbReference>
<feature type="non-terminal residue" evidence="31">
    <location>
        <position position="1"/>
    </location>
</feature>
<feature type="binding site" evidence="23">
    <location>
        <position position="561"/>
    </location>
    <ligand>
        <name>ATP</name>
        <dbReference type="ChEBI" id="CHEBI:30616"/>
    </ligand>
</feature>
<keyword evidence="9" id="KW-1133">Transmembrane helix</keyword>
<feature type="region of interest" description="Disordered" evidence="25">
    <location>
        <begin position="34"/>
        <end position="57"/>
    </location>
</feature>
<keyword evidence="4" id="KW-0808">Transferase</keyword>
<dbReference type="InterPro" id="IPR013783">
    <property type="entry name" value="Ig-like_fold"/>
</dbReference>
<dbReference type="PROSITE" id="PS50038">
    <property type="entry name" value="FZ"/>
    <property type="match status" value="1"/>
</dbReference>
<feature type="domain" description="Kringle" evidence="29">
    <location>
        <begin position="405"/>
        <end position="438"/>
    </location>
</feature>
<gene>
    <name evidence="31" type="ORF">FKW44_024951</name>
</gene>
<dbReference type="PROSITE" id="PS50835">
    <property type="entry name" value="IG_LIKE"/>
    <property type="match status" value="1"/>
</dbReference>
<dbReference type="EC" id="2.7.10.1" evidence="24"/>
<dbReference type="InterPro" id="IPR000001">
    <property type="entry name" value="Kringle"/>
</dbReference>
<dbReference type="SUPFAM" id="SSF63501">
    <property type="entry name" value="Frizzled cysteine-rich domain"/>
    <property type="match status" value="1"/>
</dbReference>
<dbReference type="Gene3D" id="2.60.40.10">
    <property type="entry name" value="Immunoglobulins"/>
    <property type="match status" value="1"/>
</dbReference>
<dbReference type="GO" id="GO:0043235">
    <property type="term" value="C:receptor complex"/>
    <property type="evidence" value="ECO:0007669"/>
    <property type="project" value="TreeGrafter"/>
</dbReference>
<evidence type="ECO:0000256" key="25">
    <source>
        <dbReference type="SAM" id="MobiDB-lite"/>
    </source>
</evidence>
<keyword evidence="32" id="KW-1185">Reference proteome</keyword>
<evidence type="ECO:0000256" key="26">
    <source>
        <dbReference type="SAM" id="SignalP"/>
    </source>
</evidence>
<dbReference type="InterPro" id="IPR041775">
    <property type="entry name" value="Ror-like_CRD"/>
</dbReference>